<reference evidence="2" key="1">
    <citation type="submission" date="2022-11" db="UniProtKB">
        <authorList>
            <consortium name="WormBaseParasite"/>
        </authorList>
    </citation>
    <scope>IDENTIFICATION</scope>
</reference>
<accession>A0A915BV82</accession>
<organism evidence="1 2">
    <name type="scientific">Parascaris univalens</name>
    <name type="common">Nematode worm</name>
    <dbReference type="NCBI Taxonomy" id="6257"/>
    <lineage>
        <taxon>Eukaryota</taxon>
        <taxon>Metazoa</taxon>
        <taxon>Ecdysozoa</taxon>
        <taxon>Nematoda</taxon>
        <taxon>Chromadorea</taxon>
        <taxon>Rhabditida</taxon>
        <taxon>Spirurina</taxon>
        <taxon>Ascaridomorpha</taxon>
        <taxon>Ascaridoidea</taxon>
        <taxon>Ascarididae</taxon>
        <taxon>Parascaris</taxon>
    </lineage>
</organism>
<sequence length="63" mass="7455">MQRMFDGSRFVPLNDSMHLTNILYSFLLNIIEYHFNYEEKGRVIRAISAMSTSSILKIFYIAF</sequence>
<evidence type="ECO:0000313" key="1">
    <source>
        <dbReference type="Proteomes" id="UP000887569"/>
    </source>
</evidence>
<dbReference type="Proteomes" id="UP000887569">
    <property type="component" value="Unplaced"/>
</dbReference>
<keyword evidence="1" id="KW-1185">Reference proteome</keyword>
<evidence type="ECO:0000313" key="2">
    <source>
        <dbReference type="WBParaSite" id="PgR059_g005_t01"/>
    </source>
</evidence>
<protein>
    <submittedName>
        <fullName evidence="2">Nudix hydrolase domain-containing protein</fullName>
    </submittedName>
</protein>
<name>A0A915BV82_PARUN</name>
<dbReference type="AlphaFoldDB" id="A0A915BV82"/>
<dbReference type="WBParaSite" id="PgR059_g005_t01">
    <property type="protein sequence ID" value="PgR059_g005_t01"/>
    <property type="gene ID" value="PgR059_g005"/>
</dbReference>
<proteinExistence type="predicted"/>